<feature type="compositionally biased region" description="Low complexity" evidence="1">
    <location>
        <begin position="604"/>
        <end position="613"/>
    </location>
</feature>
<dbReference type="EMBL" id="GL833120">
    <property type="protein sequence ID" value="EGB12756.1"/>
    <property type="molecule type" value="Genomic_DNA"/>
</dbReference>
<keyword evidence="2" id="KW-1133">Transmembrane helix</keyword>
<name>F0XWE2_AURAN</name>
<dbReference type="OrthoDB" id="10677216at2759"/>
<evidence type="ECO:0000256" key="1">
    <source>
        <dbReference type="SAM" id="MobiDB-lite"/>
    </source>
</evidence>
<keyword evidence="2" id="KW-0472">Membrane</keyword>
<evidence type="ECO:0008006" key="5">
    <source>
        <dbReference type="Google" id="ProtNLM"/>
    </source>
</evidence>
<dbReference type="GO" id="GO:0000776">
    <property type="term" value="C:kinetochore"/>
    <property type="evidence" value="ECO:0007669"/>
    <property type="project" value="TreeGrafter"/>
</dbReference>
<feature type="compositionally biased region" description="Basic and acidic residues" evidence="1">
    <location>
        <begin position="632"/>
        <end position="644"/>
    </location>
</feature>
<feature type="transmembrane region" description="Helical" evidence="2">
    <location>
        <begin position="566"/>
        <end position="587"/>
    </location>
</feature>
<evidence type="ECO:0000256" key="2">
    <source>
        <dbReference type="SAM" id="Phobius"/>
    </source>
</evidence>
<dbReference type="InterPro" id="IPR039249">
    <property type="entry name" value="GPATCH11"/>
</dbReference>
<dbReference type="Proteomes" id="UP000002729">
    <property type="component" value="Unassembled WGS sequence"/>
</dbReference>
<keyword evidence="2" id="KW-0812">Transmembrane</keyword>
<dbReference type="PANTHER" id="PTHR21032">
    <property type="entry name" value="G PATCH DOMAIN-CONTAINING PROTEIN 11"/>
    <property type="match status" value="1"/>
</dbReference>
<organism evidence="4">
    <name type="scientific">Aureococcus anophagefferens</name>
    <name type="common">Harmful bloom alga</name>
    <dbReference type="NCBI Taxonomy" id="44056"/>
    <lineage>
        <taxon>Eukaryota</taxon>
        <taxon>Sar</taxon>
        <taxon>Stramenopiles</taxon>
        <taxon>Ochrophyta</taxon>
        <taxon>Pelagophyceae</taxon>
        <taxon>Pelagomonadales</taxon>
        <taxon>Pelagomonadaceae</taxon>
        <taxon>Aureococcus</taxon>
    </lineage>
</organism>
<evidence type="ECO:0000313" key="4">
    <source>
        <dbReference type="Proteomes" id="UP000002729"/>
    </source>
</evidence>
<keyword evidence="4" id="KW-1185">Reference proteome</keyword>
<sequence>MGRLTAACLAASLAPSAAKQKLPAFAFDKSTNWGQPDGQVRNWPGPNVEALTAGCDWDYAPYAQKLKHASIGWYPTTSQWQNFDGHDLLPELHHLYATPRFAKGLKTDGEHDKTDQLAGHCEIDVGDGSRWVFQRVGVWESDGGYDWWQFGWADPFGLDALRAAHGPVYVLNHFTGGVDADSGEVLGFPPIHVHHVHLSPAKTTPMRRKWADCIREEYLGHRDADRCGHQFTVLMEQHGDYACRESEGGSNCYLEQLPDGYAKVADGPYALNGELNDVRPKGSPILRWYYQAAIRYVPVEDAARLGFDLRPLSFYYIWSPGRLYLNDQSTMVNTFQTPTTHDTFVWYTGRTLSASTMVRMKMHVHNTVFRESYFFAGTPKQLEMDGPEFLPKAGDTTYDCMRPEEHGFADNDAVKRHVFDAYEAYDGPEPAPRLICRGSTDYEEVAFDGVDYPFDRRAPTWCEPWEIKKGDPYVVLGINHALTRPPGPHLPDTIPDWLPGHLHWFILSDTHDDTSHYRFSMLTQYEDEGWQFGNADGTSLTLFNVLTMVLYGGTPNRAQETRTRRVLSALFLAVLVVLLAALAALYLPGRDSDGDDDDAPAPAPTTDYMTYAPEEARRPRAPPPAEPCAKAGAREREAEARGRGLETPLDDSNKGFRMLRAMGYRAGALGGRGGIEAPVVPAALARHGGAPRPRGLGADAARDRARRAVADARLQAAAALERRAAAFHGGVADRTLRRATEAAAGRARGAARDLDERAGLPPSPIWPAEVADVPSRAFADASGAAYAAALGDAPEPPGGLDGEPPEVQLRAAAAYLRSAHGYCLATGGAASDMDLEAELARLVDDGDRLKRVDLGRLAGLCSGQPFPVANDHEAPMPAHSRAPQPI</sequence>
<accession>F0XWE2</accession>
<dbReference type="KEGG" id="aaf:AURANDRAFT_60806"/>
<feature type="transmembrane region" description="Helical" evidence="2">
    <location>
        <begin position="537"/>
        <end position="554"/>
    </location>
</feature>
<feature type="region of interest" description="Disordered" evidence="1">
    <location>
        <begin position="591"/>
        <end position="651"/>
    </location>
</feature>
<proteinExistence type="predicted"/>
<gene>
    <name evidence="3" type="ORF">AURANDRAFT_60806</name>
</gene>
<evidence type="ECO:0000313" key="3">
    <source>
        <dbReference type="EMBL" id="EGB12756.1"/>
    </source>
</evidence>
<dbReference type="GeneID" id="20223176"/>
<protein>
    <recommendedName>
        <fullName evidence="5">G-patch domain-containing protein</fullName>
    </recommendedName>
</protein>
<dbReference type="RefSeq" id="XP_009032403.1">
    <property type="nucleotide sequence ID" value="XM_009034155.1"/>
</dbReference>
<dbReference type="InParanoid" id="F0XWE2"/>
<dbReference type="AlphaFoldDB" id="F0XWE2"/>
<dbReference type="PANTHER" id="PTHR21032:SF0">
    <property type="entry name" value="G PATCH DOMAIN-CONTAINING PROTEIN 11"/>
    <property type="match status" value="1"/>
</dbReference>
<reference evidence="3 4" key="1">
    <citation type="journal article" date="2011" name="Proc. Natl. Acad. Sci. U.S.A.">
        <title>Niche of harmful alga Aureococcus anophagefferens revealed through ecogenomics.</title>
        <authorList>
            <person name="Gobler C.J."/>
            <person name="Berry D.L."/>
            <person name="Dyhrman S.T."/>
            <person name="Wilhelm S.W."/>
            <person name="Salamov A."/>
            <person name="Lobanov A.V."/>
            <person name="Zhang Y."/>
            <person name="Collier J.L."/>
            <person name="Wurch L.L."/>
            <person name="Kustka A.B."/>
            <person name="Dill B.D."/>
            <person name="Shah M."/>
            <person name="VerBerkmoes N.C."/>
            <person name="Kuo A."/>
            <person name="Terry A."/>
            <person name="Pangilinan J."/>
            <person name="Lindquist E.A."/>
            <person name="Lucas S."/>
            <person name="Paulsen I.T."/>
            <person name="Hattenrath-Lehmann T.K."/>
            <person name="Talmage S.C."/>
            <person name="Walker E.A."/>
            <person name="Koch F."/>
            <person name="Burson A.M."/>
            <person name="Marcoval M.A."/>
            <person name="Tang Y.Z."/>
            <person name="Lecleir G.R."/>
            <person name="Coyne K.J."/>
            <person name="Berg G.M."/>
            <person name="Bertrand E.M."/>
            <person name="Saito M.A."/>
            <person name="Gladyshev V.N."/>
            <person name="Grigoriev I.V."/>
        </authorList>
    </citation>
    <scope>NUCLEOTIDE SEQUENCE [LARGE SCALE GENOMIC DNA]</scope>
    <source>
        <strain evidence="4">CCMP 1984</strain>
    </source>
</reference>